<name>A0ABT0GCK2_9GAMM</name>
<keyword evidence="5" id="KW-1185">Reference proteome</keyword>
<dbReference type="Pfam" id="PF07719">
    <property type="entry name" value="TPR_2"/>
    <property type="match status" value="1"/>
</dbReference>
<dbReference type="NCBIfam" id="NF047558">
    <property type="entry name" value="TPR_END_plus"/>
    <property type="match status" value="1"/>
</dbReference>
<keyword evidence="2 3" id="KW-0802">TPR repeat</keyword>
<dbReference type="InterPro" id="IPR019734">
    <property type="entry name" value="TPR_rpt"/>
</dbReference>
<feature type="repeat" description="TPR" evidence="3">
    <location>
        <begin position="103"/>
        <end position="136"/>
    </location>
</feature>
<dbReference type="InterPro" id="IPR050498">
    <property type="entry name" value="Ycf3"/>
</dbReference>
<evidence type="ECO:0000256" key="1">
    <source>
        <dbReference type="ARBA" id="ARBA00022737"/>
    </source>
</evidence>
<keyword evidence="1" id="KW-0677">Repeat</keyword>
<organism evidence="4 5">
    <name type="scientific">Pseudomarimonas salicorniae</name>
    <dbReference type="NCBI Taxonomy" id="2933270"/>
    <lineage>
        <taxon>Bacteria</taxon>
        <taxon>Pseudomonadati</taxon>
        <taxon>Pseudomonadota</taxon>
        <taxon>Gammaproteobacteria</taxon>
        <taxon>Lysobacterales</taxon>
        <taxon>Lysobacteraceae</taxon>
        <taxon>Pseudomarimonas</taxon>
    </lineage>
</organism>
<proteinExistence type="predicted"/>
<accession>A0ABT0GCK2</accession>
<dbReference type="PANTHER" id="PTHR44858">
    <property type="entry name" value="TETRATRICOPEPTIDE REPEAT PROTEIN 6"/>
    <property type="match status" value="1"/>
</dbReference>
<dbReference type="EMBL" id="JALNMH010000001">
    <property type="protein sequence ID" value="MCK7592266.1"/>
    <property type="molecule type" value="Genomic_DNA"/>
</dbReference>
<dbReference type="Gene3D" id="1.25.40.10">
    <property type="entry name" value="Tetratricopeptide repeat domain"/>
    <property type="match status" value="1"/>
</dbReference>
<dbReference type="PROSITE" id="PS50005">
    <property type="entry name" value="TPR"/>
    <property type="match status" value="2"/>
</dbReference>
<evidence type="ECO:0000256" key="2">
    <source>
        <dbReference type="ARBA" id="ARBA00022803"/>
    </source>
</evidence>
<dbReference type="PANTHER" id="PTHR44858:SF1">
    <property type="entry name" value="UDP-N-ACETYLGLUCOSAMINE--PEPTIDE N-ACETYLGLUCOSAMINYLTRANSFERASE SPINDLY-RELATED"/>
    <property type="match status" value="1"/>
</dbReference>
<evidence type="ECO:0000313" key="4">
    <source>
        <dbReference type="EMBL" id="MCK7592266.1"/>
    </source>
</evidence>
<comment type="caution">
    <text evidence="4">The sequence shown here is derived from an EMBL/GenBank/DDBJ whole genome shotgun (WGS) entry which is preliminary data.</text>
</comment>
<dbReference type="SUPFAM" id="SSF48452">
    <property type="entry name" value="TPR-like"/>
    <property type="match status" value="1"/>
</dbReference>
<feature type="repeat" description="TPR" evidence="3">
    <location>
        <begin position="69"/>
        <end position="102"/>
    </location>
</feature>
<dbReference type="Proteomes" id="UP001431449">
    <property type="component" value="Unassembled WGS sequence"/>
</dbReference>
<evidence type="ECO:0000256" key="3">
    <source>
        <dbReference type="PROSITE-ProRule" id="PRU00339"/>
    </source>
</evidence>
<dbReference type="InterPro" id="IPR011990">
    <property type="entry name" value="TPR-like_helical_dom_sf"/>
</dbReference>
<dbReference type="SMART" id="SM00028">
    <property type="entry name" value="TPR"/>
    <property type="match status" value="2"/>
</dbReference>
<sequence length="228" mass="25325">MSESAPSLRAEVVAALERQDFGSAEQHSREIPADRLEESDRLRWSLALKSLQRLEEALDVLPTDSGRSAEYFIQRGKLHRDLGRPQEALAEYARALEVDPTCHMAHCQQGIVQEVMGHYAAAGECYARALDLDPQNGMYWMGRGKCLRMDGDEAGADAAFDEAERWLERDTAYNRACLASLRGRADQALALLAAFCAEHPFAAEWARQDPDLAGLRDHPGFEAALRPA</sequence>
<reference evidence="4" key="1">
    <citation type="submission" date="2022-04" db="EMBL/GenBank/DDBJ databases">
        <title>Lysobacter sp. CAU 1642 isolated from sea sand.</title>
        <authorList>
            <person name="Kim W."/>
        </authorList>
    </citation>
    <scope>NUCLEOTIDE SEQUENCE</scope>
    <source>
        <strain evidence="4">CAU 1642</strain>
    </source>
</reference>
<dbReference type="InterPro" id="IPR013105">
    <property type="entry name" value="TPR_2"/>
</dbReference>
<dbReference type="Pfam" id="PF13432">
    <property type="entry name" value="TPR_16"/>
    <property type="match status" value="1"/>
</dbReference>
<dbReference type="RefSeq" id="WP_248204308.1">
    <property type="nucleotide sequence ID" value="NZ_JALNMH010000001.1"/>
</dbReference>
<evidence type="ECO:0000313" key="5">
    <source>
        <dbReference type="Proteomes" id="UP001431449"/>
    </source>
</evidence>
<gene>
    <name evidence="4" type="ORF">M0G41_01125</name>
</gene>
<protein>
    <submittedName>
        <fullName evidence="4">Tetratricopeptide repeat protein</fullName>
    </submittedName>
</protein>